<feature type="signal peptide" evidence="2">
    <location>
        <begin position="1"/>
        <end position="17"/>
    </location>
</feature>
<evidence type="ECO:0000256" key="2">
    <source>
        <dbReference type="SAM" id="SignalP"/>
    </source>
</evidence>
<evidence type="ECO:0000256" key="1">
    <source>
        <dbReference type="SAM" id="MobiDB-lite"/>
    </source>
</evidence>
<evidence type="ECO:0000313" key="4">
    <source>
        <dbReference type="Proteomes" id="UP001633002"/>
    </source>
</evidence>
<keyword evidence="4" id="KW-1185">Reference proteome</keyword>
<dbReference type="EMBL" id="JBJQOH010000006">
    <property type="protein sequence ID" value="KAL3685036.1"/>
    <property type="molecule type" value="Genomic_DNA"/>
</dbReference>
<sequence length="100" mass="10729">MAPLSLAGLLLVPMVMMQNLMEGIGEGRTIKGQAPQQEPVEDDGEDDEDDQGGGQPSYEDYSPQPSVPRAVLDPQPSVARTVTGRRRSEPSAVRIVVTDP</sequence>
<dbReference type="AlphaFoldDB" id="A0ABD3H2N4"/>
<proteinExistence type="predicted"/>
<feature type="compositionally biased region" description="Acidic residues" evidence="1">
    <location>
        <begin position="39"/>
        <end position="51"/>
    </location>
</feature>
<organism evidence="3 4">
    <name type="scientific">Riccia sorocarpa</name>
    <dbReference type="NCBI Taxonomy" id="122646"/>
    <lineage>
        <taxon>Eukaryota</taxon>
        <taxon>Viridiplantae</taxon>
        <taxon>Streptophyta</taxon>
        <taxon>Embryophyta</taxon>
        <taxon>Marchantiophyta</taxon>
        <taxon>Marchantiopsida</taxon>
        <taxon>Marchantiidae</taxon>
        <taxon>Marchantiales</taxon>
        <taxon>Ricciaceae</taxon>
        <taxon>Riccia</taxon>
    </lineage>
</organism>
<evidence type="ECO:0000313" key="3">
    <source>
        <dbReference type="EMBL" id="KAL3685036.1"/>
    </source>
</evidence>
<reference evidence="3 4" key="1">
    <citation type="submission" date="2024-09" db="EMBL/GenBank/DDBJ databases">
        <title>Chromosome-scale assembly of Riccia sorocarpa.</title>
        <authorList>
            <person name="Paukszto L."/>
        </authorList>
    </citation>
    <scope>NUCLEOTIDE SEQUENCE [LARGE SCALE GENOMIC DNA]</scope>
    <source>
        <strain evidence="3">LP-2024</strain>
        <tissue evidence="3">Aerial parts of the thallus</tissue>
    </source>
</reference>
<accession>A0ABD3H2N4</accession>
<gene>
    <name evidence="3" type="ORF">R1sor_003058</name>
</gene>
<name>A0ABD3H2N4_9MARC</name>
<protein>
    <submittedName>
        <fullName evidence="3">Uncharacterized protein</fullName>
    </submittedName>
</protein>
<comment type="caution">
    <text evidence="3">The sequence shown here is derived from an EMBL/GenBank/DDBJ whole genome shotgun (WGS) entry which is preliminary data.</text>
</comment>
<feature type="chain" id="PRO_5044776528" evidence="2">
    <location>
        <begin position="18"/>
        <end position="100"/>
    </location>
</feature>
<feature type="region of interest" description="Disordered" evidence="1">
    <location>
        <begin position="26"/>
        <end position="100"/>
    </location>
</feature>
<dbReference type="Proteomes" id="UP001633002">
    <property type="component" value="Unassembled WGS sequence"/>
</dbReference>
<keyword evidence="2" id="KW-0732">Signal</keyword>